<dbReference type="Proteomes" id="UP000017700">
    <property type="component" value="Chromosome"/>
</dbReference>
<dbReference type="SUPFAM" id="SSF53474">
    <property type="entry name" value="alpha/beta-Hydrolases"/>
    <property type="match status" value="1"/>
</dbReference>
<keyword evidence="4" id="KW-1185">Reference proteome</keyword>
<dbReference type="AlphaFoldDB" id="A0A2I5T651"/>
<organism evidence="3 4">
    <name type="scientific">Serratia sp. (strain ATCC 39006)</name>
    <name type="common">Prodigiosinella confusarubida</name>
    <dbReference type="NCBI Taxonomy" id="104623"/>
    <lineage>
        <taxon>Bacteria</taxon>
        <taxon>Pseudomonadati</taxon>
        <taxon>Pseudomonadota</taxon>
        <taxon>Gammaproteobacteria</taxon>
        <taxon>Enterobacterales</taxon>
        <taxon>Pectobacteriaceae</taxon>
        <taxon>Prodigiosinella</taxon>
    </lineage>
</organism>
<reference evidence="2 5" key="3">
    <citation type="submission" date="2017-11" db="EMBL/GenBank/DDBJ databases">
        <title>Complete genome sequence of Serratia sp. ATCC 39006 LacA.</title>
        <authorList>
            <person name="Hampton H.G."/>
            <person name="Jackson S.A."/>
            <person name="Jauregui R."/>
            <person name="Poulter G.T.M."/>
            <person name="Salmond G.P.C."/>
            <person name="Fineran P.C."/>
        </authorList>
    </citation>
    <scope>NUCLEOTIDE SEQUENCE [LARGE SCALE GENOMIC DNA]</scope>
    <source>
        <strain evidence="2 5">ATCC 39006</strain>
    </source>
</reference>
<reference evidence="3" key="4">
    <citation type="submission" date="2017-11" db="EMBL/GenBank/DDBJ databases">
        <title>Complete genome sequence of Serratia sp. ATCC 39006.</title>
        <authorList>
            <person name="Hampton H.G."/>
            <person name="Jackson S.A."/>
            <person name="Jauregui R."/>
            <person name="Poulter G.T.M."/>
            <person name="Salmond G.P.C."/>
            <person name="Fineran P.C."/>
        </authorList>
    </citation>
    <scope>NUCLEOTIDE SEQUENCE</scope>
    <source>
        <strain evidence="3">ATCC 39006</strain>
    </source>
</reference>
<evidence type="ECO:0000313" key="5">
    <source>
        <dbReference type="Proteomes" id="UP000233778"/>
    </source>
</evidence>
<name>A0A2I5T651_SERS3</name>
<dbReference type="Gene3D" id="3.40.50.1820">
    <property type="entry name" value="alpha/beta hydrolase"/>
    <property type="match status" value="1"/>
</dbReference>
<dbReference type="RefSeq" id="WP_021016815.1">
    <property type="nucleotide sequence ID" value="NZ_CP025084.1"/>
</dbReference>
<evidence type="ECO:0000256" key="1">
    <source>
        <dbReference type="SAM" id="MobiDB-lite"/>
    </source>
</evidence>
<dbReference type="InterPro" id="IPR029058">
    <property type="entry name" value="AB_hydrolase_fold"/>
</dbReference>
<protein>
    <submittedName>
        <fullName evidence="3">Endopeptidase</fullName>
    </submittedName>
</protein>
<evidence type="ECO:0000313" key="3">
    <source>
        <dbReference type="EMBL" id="AUH04343.1"/>
    </source>
</evidence>
<dbReference type="OrthoDB" id="3483116at2"/>
<dbReference type="EMBL" id="CP025084">
    <property type="protein sequence ID" value="AUH04343.1"/>
    <property type="molecule type" value="Genomic_DNA"/>
</dbReference>
<evidence type="ECO:0000313" key="4">
    <source>
        <dbReference type="Proteomes" id="UP000017700"/>
    </source>
</evidence>
<sequence>MKIVFIHGRSQDQSQHHKDPVKLKKDWTEAMLIGLKKIGSKSPQSSDILFPYYGEQLFKDTEEITQKRFHELLDKGVNAPLPGSEEEQFIRELVFEIAARQGISHQQIAEETTGELVDKGIQNWRSVLAALRLLDHVPSIASASIELITRDVWCYLTNAGARRTVNSIVDDAIPKTEPCIIVAHSLGTIVAYNVLMDRHDRSNIRKLITVGSPLGIEAVLQRLPSDSPPRKAPAGVPYWFNARDERDVVALYEIPAARYHGSPIVTNYNSVRNTSNNRHGIREYLMDPVVAKAIYDEL</sequence>
<dbReference type="EMBL" id="CP025085">
    <property type="protein sequence ID" value="AUH00024.1"/>
    <property type="molecule type" value="Genomic_DNA"/>
</dbReference>
<evidence type="ECO:0000313" key="2">
    <source>
        <dbReference type="EMBL" id="AUH00024.1"/>
    </source>
</evidence>
<dbReference type="Proteomes" id="UP000233778">
    <property type="component" value="Chromosome"/>
</dbReference>
<gene>
    <name evidence="2" type="ORF">CWC46_09555</name>
    <name evidence="3" type="ORF">Ser39006_009560</name>
</gene>
<reference evidence="3" key="2">
    <citation type="submission" date="2013-09" db="EMBL/GenBank/DDBJ databases">
        <authorList>
            <person name="Wang G."/>
            <person name="Yang Y."/>
            <person name="Su Y."/>
        </authorList>
    </citation>
    <scope>NUCLEOTIDE SEQUENCE</scope>
    <source>
        <strain evidence="3">ATCC 39006</strain>
    </source>
</reference>
<dbReference type="STRING" id="104623.Ser39006_03553"/>
<reference evidence="3 4" key="1">
    <citation type="journal article" date="2013" name="Genome Announc.">
        <title>Draft genome sequence of Serratia sp. strain ATCC 39006, a model bacterium for analysis of the biosynthesis and regulation of prodigiosin, a carbapenem, and gas vesicles.</title>
        <authorList>
            <person name="Fineran P.C."/>
            <person name="Iglesias Cans M.C."/>
            <person name="Ramsay J.P."/>
            <person name="Wilf N.M."/>
            <person name="Cossyleon D."/>
            <person name="McNeil M.B."/>
            <person name="Williamson N.R."/>
            <person name="Monson R.E."/>
            <person name="Becher S.A."/>
            <person name="Stanton J.A."/>
            <person name="Brugger K."/>
            <person name="Brown S.D."/>
            <person name="Salmond G.P."/>
        </authorList>
    </citation>
    <scope>NUCLEOTIDE SEQUENCE [LARGE SCALE GENOMIC DNA]</scope>
    <source>
        <strain evidence="3">ATCC 39006</strain>
        <strain evidence="4">ATCC 39006 / SC 11482</strain>
    </source>
</reference>
<dbReference type="KEGG" id="sera:Ser39006_009560"/>
<proteinExistence type="predicted"/>
<dbReference type="KEGG" id="serq:CWC46_09555"/>
<accession>A0A2I5T651</accession>
<feature type="region of interest" description="Disordered" evidence="1">
    <location>
        <begin position="1"/>
        <end position="20"/>
    </location>
</feature>